<evidence type="ECO:0000256" key="1">
    <source>
        <dbReference type="SAM" id="SignalP"/>
    </source>
</evidence>
<name>A0A1H3HXS3_9BACT</name>
<accession>A0A1H3HXS3</accession>
<feature type="signal peptide" evidence="1">
    <location>
        <begin position="1"/>
        <end position="21"/>
    </location>
</feature>
<dbReference type="Proteomes" id="UP000199249">
    <property type="component" value="Unassembled WGS sequence"/>
</dbReference>
<keyword evidence="1" id="KW-0732">Signal</keyword>
<protein>
    <submittedName>
        <fullName evidence="2">Uncharacterized protein</fullName>
    </submittedName>
</protein>
<dbReference type="EMBL" id="FNOV01000006">
    <property type="protein sequence ID" value="SDY20045.1"/>
    <property type="molecule type" value="Genomic_DNA"/>
</dbReference>
<keyword evidence="3" id="KW-1185">Reference proteome</keyword>
<reference evidence="3" key="1">
    <citation type="submission" date="2016-10" db="EMBL/GenBank/DDBJ databases">
        <authorList>
            <person name="Varghese N."/>
            <person name="Submissions S."/>
        </authorList>
    </citation>
    <scope>NUCLEOTIDE SEQUENCE [LARGE SCALE GENOMIC DNA]</scope>
    <source>
        <strain evidence="3">CGMCC 1.8975</strain>
    </source>
</reference>
<evidence type="ECO:0000313" key="2">
    <source>
        <dbReference type="EMBL" id="SDY20045.1"/>
    </source>
</evidence>
<feature type="chain" id="PRO_5011661919" evidence="1">
    <location>
        <begin position="22"/>
        <end position="73"/>
    </location>
</feature>
<organism evidence="2 3">
    <name type="scientific">Hymenobacter psychrophilus</name>
    <dbReference type="NCBI Taxonomy" id="651662"/>
    <lineage>
        <taxon>Bacteria</taxon>
        <taxon>Pseudomonadati</taxon>
        <taxon>Bacteroidota</taxon>
        <taxon>Cytophagia</taxon>
        <taxon>Cytophagales</taxon>
        <taxon>Hymenobacteraceae</taxon>
        <taxon>Hymenobacter</taxon>
    </lineage>
</organism>
<sequence>MKVLVFPVLLAIAIITGPAKTDSDKAPANAAVKPATTTIARTELVQLAKLAPYALATPTKDAVNHPAAPARAE</sequence>
<dbReference type="AlphaFoldDB" id="A0A1H3HXS3"/>
<evidence type="ECO:0000313" key="3">
    <source>
        <dbReference type="Proteomes" id="UP000199249"/>
    </source>
</evidence>
<gene>
    <name evidence="2" type="ORF">SAMN04488069_106189</name>
</gene>
<dbReference type="RefSeq" id="WP_092739903.1">
    <property type="nucleotide sequence ID" value="NZ_FNOV01000006.1"/>
</dbReference>
<proteinExistence type="predicted"/>